<evidence type="ECO:0000313" key="1">
    <source>
        <dbReference type="EMBL" id="PMM66543.1"/>
    </source>
</evidence>
<sequence>MSVSLVSTMLMACGGAESDPKLKQSQTKPSSQNISGIALDGYLHNAKVCLDRNSNAMCDSADGEIATTDAEGRFQLDVDNDVAQYPILVEAVAGVTIDMDSPNQPIESGFTLEVPSNNSNVISPMTSLIASVSKTSGISFDEATQLVASDLGIDQQLAVGDYSASNSTISREVHMFARGVTRVLQEAQMASVDAGVDQVNARKGSMYKLAELDLAEFKAKTDLLSHGASGTDSALKQLGKEYRDQLKVSQEDIDGNEIITRPPAPKHGQVNDASDTFDWQFVRGFNQNTDYEYSLDSGKTWTTVIRKPIVVGKLAFDKGVVQVRVAASNVRNTPAGKPMLSDKAFTLTTVPAAPAWITVNNAINQFDWAFVDSFNELGLYEYSLDNGSSWTQATEKPQDIQDLDIPVGHLKVRVAKDDSLGHPTGLSSASEQSMTVTPGQPVQPVLDFANDSTNQINWLWVTGYNAPSFYEINLGNGWQDVTSLPYLVGNVSLPANTISVRVKSNALDARPAGVPLVISSAFTRSENQPVAPTSPIVDDAENTFAWTNVEGFTGSNSYEYSLDRGITFTSVTSNPQTVPDETFSKGQVCVRVKAESDPLHDPSEALCSDKLYSVTPDKPAAPTSPISHDGLDTFDWSFVTGFSEVTDYEINALSTGWTVVATKPYQLNDQAYAIDSIQVRVKRDPITGRPSGSELTNNVAFTVRPSAPSAPTGLMVNDADNTLDWTYFGEFTQPEHFEVTLDSGSTWTKVTAKPVVIGNVDKNIAEVQLRVRQNPTNGMPHGTSALTTEAFTKVFEIPAPTSPEIVNTFTGSNPVNTNGFQWAYLTANVDGQSVRFDEAEYYEFTNDKGLTWQPVVSIPQFIGPEAYDKANVGVRLKRNAKQGVSNSISDTLWATAASSRFTALKFVPMKTRSQAANFSYNGAWNTYSLNCIAEYDDKGQGEPRFWTKRFSSETDTVFDKVAQLDDCDIAGWTLPDTNEVITLSQRDPATLPSNLRSGGYLVSNQSMNILADKNGVAVTINKGQESVEQYYSKYAYAKWQLPSGAELLTGVDSATTEITAFLSTQDTKINATELYLETWLTANQSKSKGYAALEAEAQAKVVELQALTQPWADDLKNTKLKLKALEFQASVAQSRTDAESLEFINKVKAYKEQVAKLEQNTVVLSALVSGSEFAQKLAFMQQKSVTLSSSTNALSSASLAKDIHQASLELYKAISDLEHQYGMVNSFASELNTSTQSLGSEFATLTTLFQKFISEMNTTAKIHNLVQSKVLAKDGLKLAKDNGFSVSQADAMVSSRFAKLDELGNYLPKSTTYQQGWRCVEDTQIAGKRRVWTLLKDGRPNGADDLAYDASASGVASVLGSNGLLESTNNANLCGFNDWKVPALSQLLSLQTKAISSSNSTITIDTDAFPHHRGLDPEYDKSSYYGGVTFYYWSNQAKDTKQYITNYSSERSYQDVRRSAVGGTEDAVILGRLVREKATTYQYLDMQGNVVADRQNAICAQDTDSTLVWQLFTNGDTSRFKKYVDVTPLISTRNTQKVCGKTNWRYPSKAELYGLLPINSDVFKFNDVTGGGYSNHSSYITSDAAPYGRVLGLNMTTMDERDVGTQSYDGRYLYRLVAK</sequence>
<dbReference type="OrthoDB" id="5897571at2"/>
<proteinExistence type="predicted"/>
<protein>
    <submittedName>
        <fullName evidence="1">DUF1566 domain-containing protein</fullName>
    </submittedName>
</protein>
<dbReference type="RefSeq" id="WP_102436885.1">
    <property type="nucleotide sequence ID" value="NZ_CAWNVI010000145.1"/>
</dbReference>
<comment type="caution">
    <text evidence="1">The sequence shown here is derived from an EMBL/GenBank/DDBJ whole genome shotgun (WGS) entry which is preliminary data.</text>
</comment>
<name>A0A2N7K0K7_9VIBR</name>
<reference evidence="2" key="1">
    <citation type="submission" date="2016-07" db="EMBL/GenBank/DDBJ databases">
        <title>Nontailed viruses are major unrecognized killers of bacteria in the ocean.</title>
        <authorList>
            <person name="Kauffman K."/>
            <person name="Hussain F."/>
            <person name="Yang J."/>
            <person name="Arevalo P."/>
            <person name="Brown J."/>
            <person name="Cutler M."/>
            <person name="Kelly L."/>
            <person name="Polz M.F."/>
        </authorList>
    </citation>
    <scope>NUCLEOTIDE SEQUENCE [LARGE SCALE GENOMIC DNA]</scope>
    <source>
        <strain evidence="2">10N.261.46.F8</strain>
    </source>
</reference>
<organism evidence="1 2">
    <name type="scientific">Vibrio lentus</name>
    <dbReference type="NCBI Taxonomy" id="136468"/>
    <lineage>
        <taxon>Bacteria</taxon>
        <taxon>Pseudomonadati</taxon>
        <taxon>Pseudomonadota</taxon>
        <taxon>Gammaproteobacteria</taxon>
        <taxon>Vibrionales</taxon>
        <taxon>Vibrionaceae</taxon>
        <taxon>Vibrio</taxon>
    </lineage>
</organism>
<accession>A0A2N7K0K7</accession>
<dbReference type="Proteomes" id="UP000235406">
    <property type="component" value="Unassembled WGS sequence"/>
</dbReference>
<dbReference type="EMBL" id="MCZK01000145">
    <property type="protein sequence ID" value="PMM66543.1"/>
    <property type="molecule type" value="Genomic_DNA"/>
</dbReference>
<gene>
    <name evidence="1" type="ORF">BCT49_12035</name>
</gene>
<evidence type="ECO:0000313" key="2">
    <source>
        <dbReference type="Proteomes" id="UP000235406"/>
    </source>
</evidence>